<keyword evidence="4" id="KW-0325">Glycoprotein</keyword>
<dbReference type="InterPro" id="IPR019826">
    <property type="entry name" value="Carboxylesterase_B_AS"/>
</dbReference>
<dbReference type="AlphaFoldDB" id="A0A9J6FNG9"/>
<dbReference type="SUPFAM" id="SSF53474">
    <property type="entry name" value="alpha/beta-Hydrolases"/>
    <property type="match status" value="1"/>
</dbReference>
<evidence type="ECO:0000256" key="3">
    <source>
        <dbReference type="ARBA" id="ARBA00022801"/>
    </source>
</evidence>
<dbReference type="OMA" id="WELGCAD"/>
<dbReference type="GO" id="GO:0019695">
    <property type="term" value="P:choline metabolic process"/>
    <property type="evidence" value="ECO:0007669"/>
    <property type="project" value="TreeGrafter"/>
</dbReference>
<dbReference type="PANTHER" id="PTHR43918:SF4">
    <property type="entry name" value="CARBOXYLIC ESTER HYDROLASE"/>
    <property type="match status" value="1"/>
</dbReference>
<keyword evidence="8" id="KW-1185">Reference proteome</keyword>
<sequence>MPTQIGDHGNVALWDQLLVMRWVRSNIAAFGGDPELVTVFGESSGAMDIHLHMMSPYSAGLFQRAFLMSGTESSDANIDSVFESIGIGNKVAWELGCADAFQDLTTHPFKVLRCLRNKPAEDIMNATENVTMPRVLAFFPTFDTEYVPYLPSIATKKGLRSQS</sequence>
<evidence type="ECO:0000313" key="7">
    <source>
        <dbReference type="EMBL" id="KAH9367774.1"/>
    </source>
</evidence>
<accession>A0A9J6FNG9</accession>
<dbReference type="InterPro" id="IPR029058">
    <property type="entry name" value="AB_hydrolase_fold"/>
</dbReference>
<proteinExistence type="inferred from homology"/>
<dbReference type="GO" id="GO:0006581">
    <property type="term" value="P:acetylcholine catabolic process"/>
    <property type="evidence" value="ECO:0007669"/>
    <property type="project" value="TreeGrafter"/>
</dbReference>
<feature type="domain" description="Carboxylesterase type B" evidence="6">
    <location>
        <begin position="8"/>
        <end position="157"/>
    </location>
</feature>
<evidence type="ECO:0000259" key="6">
    <source>
        <dbReference type="Pfam" id="PF00135"/>
    </source>
</evidence>
<dbReference type="PANTHER" id="PTHR43918">
    <property type="entry name" value="ACETYLCHOLINESTERASE"/>
    <property type="match status" value="1"/>
</dbReference>
<dbReference type="Proteomes" id="UP000821853">
    <property type="component" value="Chromosome 2"/>
</dbReference>
<dbReference type="PROSITE" id="PS00122">
    <property type="entry name" value="CARBOXYLESTERASE_B_1"/>
    <property type="match status" value="1"/>
</dbReference>
<dbReference type="OrthoDB" id="6846267at2759"/>
<comment type="similarity">
    <text evidence="1 5">Belongs to the type-B carboxylesterase/lipase family.</text>
</comment>
<evidence type="ECO:0000313" key="8">
    <source>
        <dbReference type="Proteomes" id="UP000821853"/>
    </source>
</evidence>
<dbReference type="GO" id="GO:0003990">
    <property type="term" value="F:acetylcholinesterase activity"/>
    <property type="evidence" value="ECO:0007669"/>
    <property type="project" value="TreeGrafter"/>
</dbReference>
<dbReference type="Gene3D" id="3.40.50.1820">
    <property type="entry name" value="alpha/beta hydrolase"/>
    <property type="match status" value="1"/>
</dbReference>
<dbReference type="InterPro" id="IPR002018">
    <property type="entry name" value="CarbesteraseB"/>
</dbReference>
<comment type="caution">
    <text evidence="7">The sequence shown here is derived from an EMBL/GenBank/DDBJ whole genome shotgun (WGS) entry which is preliminary data.</text>
</comment>
<keyword evidence="3 5" id="KW-0378">Hydrolase</keyword>
<dbReference type="Pfam" id="PF00135">
    <property type="entry name" value="COesterase"/>
    <property type="match status" value="1"/>
</dbReference>
<dbReference type="EC" id="3.1.1.-" evidence="5"/>
<keyword evidence="2" id="KW-0719">Serine esterase</keyword>
<protein>
    <recommendedName>
        <fullName evidence="5">Carboxylic ester hydrolase</fullName>
        <ecNumber evidence="5">3.1.1.-</ecNumber>
    </recommendedName>
</protein>
<dbReference type="GO" id="GO:0005886">
    <property type="term" value="C:plasma membrane"/>
    <property type="evidence" value="ECO:0007669"/>
    <property type="project" value="TreeGrafter"/>
</dbReference>
<evidence type="ECO:0000256" key="2">
    <source>
        <dbReference type="ARBA" id="ARBA00022487"/>
    </source>
</evidence>
<dbReference type="GO" id="GO:0005615">
    <property type="term" value="C:extracellular space"/>
    <property type="evidence" value="ECO:0007669"/>
    <property type="project" value="TreeGrafter"/>
</dbReference>
<evidence type="ECO:0000256" key="4">
    <source>
        <dbReference type="ARBA" id="ARBA00023180"/>
    </source>
</evidence>
<dbReference type="VEuPathDB" id="VectorBase:HLOH_043226"/>
<gene>
    <name evidence="7" type="ORF">HPB48_010087</name>
</gene>
<dbReference type="EMBL" id="JABSTR010000004">
    <property type="protein sequence ID" value="KAH9367774.1"/>
    <property type="molecule type" value="Genomic_DNA"/>
</dbReference>
<dbReference type="InterPro" id="IPR050654">
    <property type="entry name" value="AChE-related_enzymes"/>
</dbReference>
<name>A0A9J6FNG9_HAELO</name>
<organism evidence="7 8">
    <name type="scientific">Haemaphysalis longicornis</name>
    <name type="common">Bush tick</name>
    <dbReference type="NCBI Taxonomy" id="44386"/>
    <lineage>
        <taxon>Eukaryota</taxon>
        <taxon>Metazoa</taxon>
        <taxon>Ecdysozoa</taxon>
        <taxon>Arthropoda</taxon>
        <taxon>Chelicerata</taxon>
        <taxon>Arachnida</taxon>
        <taxon>Acari</taxon>
        <taxon>Parasitiformes</taxon>
        <taxon>Ixodida</taxon>
        <taxon>Ixodoidea</taxon>
        <taxon>Ixodidae</taxon>
        <taxon>Haemaphysalinae</taxon>
        <taxon>Haemaphysalis</taxon>
    </lineage>
</organism>
<evidence type="ECO:0000256" key="1">
    <source>
        <dbReference type="ARBA" id="ARBA00005964"/>
    </source>
</evidence>
<reference evidence="7 8" key="1">
    <citation type="journal article" date="2020" name="Cell">
        <title>Large-Scale Comparative Analyses of Tick Genomes Elucidate Their Genetic Diversity and Vector Capacities.</title>
        <authorList>
            <consortium name="Tick Genome and Microbiome Consortium (TIGMIC)"/>
            <person name="Jia N."/>
            <person name="Wang J."/>
            <person name="Shi W."/>
            <person name="Du L."/>
            <person name="Sun Y."/>
            <person name="Zhan W."/>
            <person name="Jiang J.F."/>
            <person name="Wang Q."/>
            <person name="Zhang B."/>
            <person name="Ji P."/>
            <person name="Bell-Sakyi L."/>
            <person name="Cui X.M."/>
            <person name="Yuan T.T."/>
            <person name="Jiang B.G."/>
            <person name="Yang W.F."/>
            <person name="Lam T.T."/>
            <person name="Chang Q.C."/>
            <person name="Ding S.J."/>
            <person name="Wang X.J."/>
            <person name="Zhu J.G."/>
            <person name="Ruan X.D."/>
            <person name="Zhao L."/>
            <person name="Wei J.T."/>
            <person name="Ye R.Z."/>
            <person name="Que T.C."/>
            <person name="Du C.H."/>
            <person name="Zhou Y.H."/>
            <person name="Cheng J.X."/>
            <person name="Dai P.F."/>
            <person name="Guo W.B."/>
            <person name="Han X.H."/>
            <person name="Huang E.J."/>
            <person name="Li L.F."/>
            <person name="Wei W."/>
            <person name="Gao Y.C."/>
            <person name="Liu J.Z."/>
            <person name="Shao H.Z."/>
            <person name="Wang X."/>
            <person name="Wang C.C."/>
            <person name="Yang T.C."/>
            <person name="Huo Q.B."/>
            <person name="Li W."/>
            <person name="Chen H.Y."/>
            <person name="Chen S.E."/>
            <person name="Zhou L.G."/>
            <person name="Ni X.B."/>
            <person name="Tian J.H."/>
            <person name="Sheng Y."/>
            <person name="Liu T."/>
            <person name="Pan Y.S."/>
            <person name="Xia L.Y."/>
            <person name="Li J."/>
            <person name="Zhao F."/>
            <person name="Cao W.C."/>
        </authorList>
    </citation>
    <scope>NUCLEOTIDE SEQUENCE [LARGE SCALE GENOMIC DNA]</scope>
    <source>
        <strain evidence="7">HaeL-2018</strain>
    </source>
</reference>
<evidence type="ECO:0000256" key="5">
    <source>
        <dbReference type="RuleBase" id="RU361235"/>
    </source>
</evidence>